<accession>A0ABY5ZC03</accession>
<feature type="transmembrane region" description="Helical" evidence="2">
    <location>
        <begin position="70"/>
        <end position="96"/>
    </location>
</feature>
<evidence type="ECO:0000313" key="3">
    <source>
        <dbReference type="EMBL" id="UWZ39651.1"/>
    </source>
</evidence>
<evidence type="ECO:0000313" key="4">
    <source>
        <dbReference type="Proteomes" id="UP001058271"/>
    </source>
</evidence>
<protein>
    <recommendedName>
        <fullName evidence="5">Major facilitator superfamily (MFS) profile domain-containing protein</fullName>
    </recommendedName>
</protein>
<feature type="transmembrane region" description="Helical" evidence="2">
    <location>
        <begin position="200"/>
        <end position="220"/>
    </location>
</feature>
<evidence type="ECO:0000256" key="1">
    <source>
        <dbReference type="SAM" id="MobiDB-lite"/>
    </source>
</evidence>
<keyword evidence="2" id="KW-0472">Membrane</keyword>
<dbReference type="EMBL" id="CP073721">
    <property type="protein sequence ID" value="UWZ39651.1"/>
    <property type="molecule type" value="Genomic_DNA"/>
</dbReference>
<keyword evidence="2" id="KW-0812">Transmembrane</keyword>
<organism evidence="3 4">
    <name type="scientific">Dactylosporangium roseum</name>
    <dbReference type="NCBI Taxonomy" id="47989"/>
    <lineage>
        <taxon>Bacteria</taxon>
        <taxon>Bacillati</taxon>
        <taxon>Actinomycetota</taxon>
        <taxon>Actinomycetes</taxon>
        <taxon>Micromonosporales</taxon>
        <taxon>Micromonosporaceae</taxon>
        <taxon>Dactylosporangium</taxon>
    </lineage>
</organism>
<evidence type="ECO:0008006" key="5">
    <source>
        <dbReference type="Google" id="ProtNLM"/>
    </source>
</evidence>
<reference evidence="3" key="1">
    <citation type="submission" date="2021-04" db="EMBL/GenBank/DDBJ databases">
        <title>Biosynthetic gene clusters of Dactylosporangioum roseum.</title>
        <authorList>
            <person name="Hartkoorn R.C."/>
            <person name="Beaudoing E."/>
            <person name="Hot D."/>
            <person name="Moureu S."/>
        </authorList>
    </citation>
    <scope>NUCLEOTIDE SEQUENCE</scope>
    <source>
        <strain evidence="3">NRRL B-16295</strain>
    </source>
</reference>
<feature type="transmembrane region" description="Helical" evidence="2">
    <location>
        <begin position="152"/>
        <end position="172"/>
    </location>
</feature>
<evidence type="ECO:0000256" key="2">
    <source>
        <dbReference type="SAM" id="Phobius"/>
    </source>
</evidence>
<sequence length="235" mass="24402">MSYERDAYGAGEGRSDEPMPARRDTGRARDRDPRFDGAEPDDGARSVPTDRHTVLDSEQRYGGIKWGSAFFGWLTAIGTAVILTALLAAVGTAVGVAAGTNATNAAGRAGQQTTTIGIVGGVALLVILLVAYFCGGYVSGRMARFNGIKQGIAVWVWSIAIAVIIAVIGALLGSKYDILSKLNGFPRIPINEGDLTTGGIIALVVAIVAALVGAMLGGVAGMRFHRNVDKAGLDR</sequence>
<dbReference type="Proteomes" id="UP001058271">
    <property type="component" value="Chromosome"/>
</dbReference>
<keyword evidence="4" id="KW-1185">Reference proteome</keyword>
<feature type="transmembrane region" description="Helical" evidence="2">
    <location>
        <begin position="116"/>
        <end position="140"/>
    </location>
</feature>
<feature type="region of interest" description="Disordered" evidence="1">
    <location>
        <begin position="1"/>
        <end position="52"/>
    </location>
</feature>
<proteinExistence type="predicted"/>
<keyword evidence="2" id="KW-1133">Transmembrane helix</keyword>
<name>A0ABY5ZC03_9ACTN</name>
<gene>
    <name evidence="3" type="ORF">Drose_16360</name>
</gene>
<dbReference type="RefSeq" id="WP_260729077.1">
    <property type="nucleotide sequence ID" value="NZ_BAAABS010000012.1"/>
</dbReference>